<dbReference type="Gene3D" id="3.90.226.10">
    <property type="entry name" value="2-enoyl-CoA Hydratase, Chain A, domain 1"/>
    <property type="match status" value="1"/>
</dbReference>
<dbReference type="InterPro" id="IPR029045">
    <property type="entry name" value="ClpP/crotonase-like_dom_sf"/>
</dbReference>
<dbReference type="Proteomes" id="UP000682733">
    <property type="component" value="Unassembled WGS sequence"/>
</dbReference>
<evidence type="ECO:0000313" key="2">
    <source>
        <dbReference type="EMBL" id="CAF1141768.1"/>
    </source>
</evidence>
<evidence type="ECO:0000313" key="3">
    <source>
        <dbReference type="EMBL" id="CAF3805013.1"/>
    </source>
</evidence>
<dbReference type="Proteomes" id="UP000677228">
    <property type="component" value="Unassembled WGS sequence"/>
</dbReference>
<dbReference type="GO" id="GO:0003824">
    <property type="term" value="F:catalytic activity"/>
    <property type="evidence" value="ECO:0007669"/>
    <property type="project" value="UniProtKB-ARBA"/>
</dbReference>
<dbReference type="CDD" id="cd06558">
    <property type="entry name" value="crotonase-like"/>
    <property type="match status" value="1"/>
</dbReference>
<dbReference type="GO" id="GO:0006635">
    <property type="term" value="P:fatty acid beta-oxidation"/>
    <property type="evidence" value="ECO:0007669"/>
    <property type="project" value="TreeGrafter"/>
</dbReference>
<organism evidence="2 5">
    <name type="scientific">Didymodactylos carnosus</name>
    <dbReference type="NCBI Taxonomy" id="1234261"/>
    <lineage>
        <taxon>Eukaryota</taxon>
        <taxon>Metazoa</taxon>
        <taxon>Spiralia</taxon>
        <taxon>Gnathifera</taxon>
        <taxon>Rotifera</taxon>
        <taxon>Eurotatoria</taxon>
        <taxon>Bdelloidea</taxon>
        <taxon>Philodinida</taxon>
        <taxon>Philodinidae</taxon>
        <taxon>Didymodactylos</taxon>
    </lineage>
</organism>
<dbReference type="Proteomes" id="UP000663829">
    <property type="component" value="Unassembled WGS sequence"/>
</dbReference>
<dbReference type="InterPro" id="IPR001753">
    <property type="entry name" value="Enoyl-CoA_hydra/iso"/>
</dbReference>
<dbReference type="PANTHER" id="PTHR11941:SF54">
    <property type="entry name" value="ENOYL-COA HYDRATASE, MITOCHONDRIAL"/>
    <property type="match status" value="1"/>
</dbReference>
<evidence type="ECO:0000313" key="4">
    <source>
        <dbReference type="EMBL" id="CAF3905446.1"/>
    </source>
</evidence>
<dbReference type="SUPFAM" id="SSF52096">
    <property type="entry name" value="ClpP/crotonase"/>
    <property type="match status" value="1"/>
</dbReference>
<dbReference type="EMBL" id="CAJNOQ010006621">
    <property type="protein sequence ID" value="CAF1141768.1"/>
    <property type="molecule type" value="Genomic_DNA"/>
</dbReference>
<protein>
    <recommendedName>
        <fullName evidence="6">Enoyl-CoA hydratase</fullName>
    </recommendedName>
</protein>
<dbReference type="Proteomes" id="UP000681722">
    <property type="component" value="Unassembled WGS sequence"/>
</dbReference>
<name>A0A814S171_9BILA</name>
<evidence type="ECO:0008006" key="6">
    <source>
        <dbReference type="Google" id="ProtNLM"/>
    </source>
</evidence>
<accession>A0A814S171</accession>
<dbReference type="EMBL" id="CAJNOK010007520">
    <property type="protein sequence ID" value="CAF1036756.1"/>
    <property type="molecule type" value="Genomic_DNA"/>
</dbReference>
<reference evidence="2" key="1">
    <citation type="submission" date="2021-02" db="EMBL/GenBank/DDBJ databases">
        <authorList>
            <person name="Nowell W R."/>
        </authorList>
    </citation>
    <scope>NUCLEOTIDE SEQUENCE</scope>
</reference>
<dbReference type="AlphaFoldDB" id="A0A814S171"/>
<dbReference type="EMBL" id="CAJOBC010006620">
    <property type="protein sequence ID" value="CAF3905446.1"/>
    <property type="molecule type" value="Genomic_DNA"/>
</dbReference>
<gene>
    <name evidence="2" type="ORF">GPM918_LOCUS20724</name>
    <name evidence="1" type="ORF">OVA965_LOCUS16273</name>
    <name evidence="4" type="ORF">SRO942_LOCUS20719</name>
    <name evidence="3" type="ORF">TMI583_LOCUS16283</name>
</gene>
<sequence length="257" mass="28153">MSNIFKTLAVSVSDSIMTIVMKRPKVNAMNSELLTDLARVFQQASTASEVKGVLLRSDFGSTFSGGVDLSSGHDMCKAKDRSAIDKFFFETLPSGVLSPISCSKPVAAAVNGHAIAGGTIIAVACDYVALGNKKQFYFGLTEIAVGIPFPFKIIKALRKQLPPSSVRKLIFDANLITSTDAFKMGLGNEMGENPDQLALNWLRLQSKRPLVGYQVCKNKWWKDVQSLVATEEEKREYFDAITSQECLDAMKNTLKKP</sequence>
<evidence type="ECO:0000313" key="1">
    <source>
        <dbReference type="EMBL" id="CAF1036756.1"/>
    </source>
</evidence>
<dbReference type="Pfam" id="PF00378">
    <property type="entry name" value="ECH_1"/>
    <property type="match status" value="1"/>
</dbReference>
<keyword evidence="5" id="KW-1185">Reference proteome</keyword>
<dbReference type="PANTHER" id="PTHR11941">
    <property type="entry name" value="ENOYL-COA HYDRATASE-RELATED"/>
    <property type="match status" value="1"/>
</dbReference>
<dbReference type="OrthoDB" id="1696280at2759"/>
<evidence type="ECO:0000313" key="5">
    <source>
        <dbReference type="Proteomes" id="UP000663829"/>
    </source>
</evidence>
<comment type="caution">
    <text evidence="2">The sequence shown here is derived from an EMBL/GenBank/DDBJ whole genome shotgun (WGS) entry which is preliminary data.</text>
</comment>
<dbReference type="EMBL" id="CAJOBA010007532">
    <property type="protein sequence ID" value="CAF3805013.1"/>
    <property type="molecule type" value="Genomic_DNA"/>
</dbReference>
<proteinExistence type="predicted"/>